<feature type="compositionally biased region" description="Low complexity" evidence="6">
    <location>
        <begin position="222"/>
        <end position="232"/>
    </location>
</feature>
<feature type="region of interest" description="Disordered" evidence="6">
    <location>
        <begin position="124"/>
        <end position="145"/>
    </location>
</feature>
<feature type="compositionally biased region" description="Polar residues" evidence="6">
    <location>
        <begin position="274"/>
        <end position="292"/>
    </location>
</feature>
<name>A0A9W8DQY7_9FUNG</name>
<feature type="transmembrane region" description="Helical" evidence="7">
    <location>
        <begin position="492"/>
        <end position="514"/>
    </location>
</feature>
<dbReference type="GO" id="GO:0006817">
    <property type="term" value="P:phosphate ion transport"/>
    <property type="evidence" value="ECO:0007669"/>
    <property type="project" value="TreeGrafter"/>
</dbReference>
<feature type="transmembrane region" description="Helical" evidence="7">
    <location>
        <begin position="888"/>
        <end position="912"/>
    </location>
</feature>
<organism evidence="9 10">
    <name type="scientific">Mycoemilia scoparia</name>
    <dbReference type="NCBI Taxonomy" id="417184"/>
    <lineage>
        <taxon>Eukaryota</taxon>
        <taxon>Fungi</taxon>
        <taxon>Fungi incertae sedis</taxon>
        <taxon>Zoopagomycota</taxon>
        <taxon>Kickxellomycotina</taxon>
        <taxon>Kickxellomycetes</taxon>
        <taxon>Kickxellales</taxon>
        <taxon>Kickxellaceae</taxon>
        <taxon>Mycoemilia</taxon>
    </lineage>
</organism>
<dbReference type="GO" id="GO:0005315">
    <property type="term" value="F:phosphate transmembrane transporter activity"/>
    <property type="evidence" value="ECO:0007669"/>
    <property type="project" value="TreeGrafter"/>
</dbReference>
<feature type="transmembrane region" description="Helical" evidence="7">
    <location>
        <begin position="534"/>
        <end position="554"/>
    </location>
</feature>
<feature type="domain" description="SPX" evidence="8">
    <location>
        <begin position="1"/>
        <end position="383"/>
    </location>
</feature>
<sequence length="960" mass="104698">MKFSNVIHYSNLKKLLYNIERDIIARRSPAHNDEETPLIGSSTESRADATFIAALNPELDSVVAFYAKKEGELFSQVELLEKEASKYLNNGKPFNSGSSGVFGSASPCTSPTTLDDDRAIAGAAAAAGGGHSERTTTPSNHHRQQHITITATSNNKNSHAIPNPRRATAASTLINSNASLAEPSPNAHHETVVPRNSNGESAATAGGSGSDYWTFKHTQKDSSNTNATSASGADGGGGGGAHRSYGSTHFDFGATTPRNITNANVPAYLDSNDESVSPSNHESTSPSPSPYLNQGRHGGHGHCYGNNNGDYNTRHHHHHHISTSHNRHGSPSHSHDIRNKARDLFILLHDLRSYARLNFTGFSKILKKFDKVTGLKLRDSYMENQVLPAYPFTSNTRKRLVKEVEKVTRIYAKATGQSDNIEAVFEELKKYLREQIVWDRNTVWRDMINLERRAGAVEVQDMKLASTDVGGLETSNIPFKPRRRISTRIKTFLYFLACTSVLGILLLVPTFSGGEQHRCWALLIYVSLLWATETFPLHVTAMMVPLLAVVLRVMRAPDPKAKNGYRSLTAEEATHEVFSAMFSPVIMLLLGGFTIAAALSKHNIARIVASWVLSKAGTRPRNVLLVNIFVATFASMWISNVAAPVLCFSLIQPILRTLPVGSSYAQCLIIGIALASNVGGMASPIASPQNIIAINTMDPKPSWLQWFFVTIPVCIITDLLIWILLVIVYRPNRSTPNINKIRYTPEKLKPIQIYVCLVTIATIILWCVESKLQWIFGDMGVIAIFPLVMLFCHPALLTKEDFNNFLWTVIMLAMGGVALGRAVQSSGLLQVIAGNIENIVDGMPLFMILCTVCGLILVVCTFISHTVGALIILPIVAEVGSHLPAPHSRLLVMGSALMASGAMGLPVSGFPNMNAVMQEDSMGNRYVTTKDFFIVGIPASIISYGIIISIGYGAMTILGF</sequence>
<feature type="transmembrane region" description="Helical" evidence="7">
    <location>
        <begin position="750"/>
        <end position="768"/>
    </location>
</feature>
<feature type="transmembrane region" description="Helical" evidence="7">
    <location>
        <begin position="624"/>
        <end position="651"/>
    </location>
</feature>
<gene>
    <name evidence="9" type="primary">PHO91</name>
    <name evidence="9" type="ORF">H4219_004556</name>
</gene>
<dbReference type="AlphaFoldDB" id="A0A9W8DQY7"/>
<feature type="compositionally biased region" description="Basic residues" evidence="6">
    <location>
        <begin position="314"/>
        <end position="330"/>
    </location>
</feature>
<evidence type="ECO:0000256" key="6">
    <source>
        <dbReference type="SAM" id="MobiDB-lite"/>
    </source>
</evidence>
<comment type="subcellular location">
    <subcellularLocation>
        <location evidence="1">Membrane</location>
        <topology evidence="1">Multi-pass membrane protein</topology>
    </subcellularLocation>
</comment>
<evidence type="ECO:0000256" key="4">
    <source>
        <dbReference type="ARBA" id="ARBA00022989"/>
    </source>
</evidence>
<comment type="caution">
    <text evidence="9">The sequence shown here is derived from an EMBL/GenBank/DDBJ whole genome shotgun (WGS) entry which is preliminary data.</text>
</comment>
<dbReference type="GO" id="GO:0006797">
    <property type="term" value="P:polyphosphate metabolic process"/>
    <property type="evidence" value="ECO:0007669"/>
    <property type="project" value="TreeGrafter"/>
</dbReference>
<evidence type="ECO:0000259" key="8">
    <source>
        <dbReference type="PROSITE" id="PS51382"/>
    </source>
</evidence>
<keyword evidence="4 7" id="KW-1133">Transmembrane helix</keyword>
<reference evidence="9" key="1">
    <citation type="submission" date="2022-07" db="EMBL/GenBank/DDBJ databases">
        <title>Phylogenomic reconstructions and comparative analyses of Kickxellomycotina fungi.</title>
        <authorList>
            <person name="Reynolds N.K."/>
            <person name="Stajich J.E."/>
            <person name="Barry K."/>
            <person name="Grigoriev I.V."/>
            <person name="Crous P."/>
            <person name="Smith M.E."/>
        </authorList>
    </citation>
    <scope>NUCLEOTIDE SEQUENCE</scope>
    <source>
        <strain evidence="9">NBRC 100468</strain>
    </source>
</reference>
<feature type="transmembrane region" description="Helical" evidence="7">
    <location>
        <begin position="843"/>
        <end position="876"/>
    </location>
</feature>
<feature type="region of interest" description="Disordered" evidence="6">
    <location>
        <begin position="263"/>
        <end position="336"/>
    </location>
</feature>
<evidence type="ECO:0000256" key="5">
    <source>
        <dbReference type="ARBA" id="ARBA00023136"/>
    </source>
</evidence>
<feature type="region of interest" description="Disordered" evidence="6">
    <location>
        <begin position="179"/>
        <end position="250"/>
    </location>
</feature>
<feature type="transmembrane region" description="Helical" evidence="7">
    <location>
        <begin position="804"/>
        <end position="823"/>
    </location>
</feature>
<evidence type="ECO:0000256" key="2">
    <source>
        <dbReference type="ARBA" id="ARBA00022448"/>
    </source>
</evidence>
<dbReference type="PROSITE" id="PS51382">
    <property type="entry name" value="SPX"/>
    <property type="match status" value="1"/>
</dbReference>
<feature type="transmembrane region" description="Helical" evidence="7">
    <location>
        <begin position="706"/>
        <end position="729"/>
    </location>
</feature>
<keyword evidence="3 7" id="KW-0812">Transmembrane</keyword>
<feature type="region of interest" description="Disordered" evidence="6">
    <location>
        <begin position="96"/>
        <end position="115"/>
    </location>
</feature>
<dbReference type="GO" id="GO:0005886">
    <property type="term" value="C:plasma membrane"/>
    <property type="evidence" value="ECO:0007669"/>
    <property type="project" value="TreeGrafter"/>
</dbReference>
<feature type="transmembrane region" description="Helical" evidence="7">
    <location>
        <begin position="575"/>
        <end position="599"/>
    </location>
</feature>
<evidence type="ECO:0000256" key="3">
    <source>
        <dbReference type="ARBA" id="ARBA00022692"/>
    </source>
</evidence>
<keyword evidence="2" id="KW-0813">Transport</keyword>
<evidence type="ECO:0000256" key="7">
    <source>
        <dbReference type="SAM" id="Phobius"/>
    </source>
</evidence>
<dbReference type="PANTHER" id="PTHR10283">
    <property type="entry name" value="SOLUTE CARRIER FAMILY 13 MEMBER"/>
    <property type="match status" value="1"/>
</dbReference>
<dbReference type="InterPro" id="IPR004680">
    <property type="entry name" value="Cit_transptr-like_dom"/>
</dbReference>
<dbReference type="Proteomes" id="UP001150538">
    <property type="component" value="Unassembled WGS sequence"/>
</dbReference>
<dbReference type="Pfam" id="PF03600">
    <property type="entry name" value="CitMHS"/>
    <property type="match status" value="1"/>
</dbReference>
<evidence type="ECO:0000256" key="1">
    <source>
        <dbReference type="ARBA" id="ARBA00004141"/>
    </source>
</evidence>
<accession>A0A9W8DQY7</accession>
<keyword evidence="10" id="KW-1185">Reference proteome</keyword>
<feature type="transmembrane region" description="Helical" evidence="7">
    <location>
        <begin position="774"/>
        <end position="792"/>
    </location>
</feature>
<dbReference type="CDD" id="cd01115">
    <property type="entry name" value="SLC13_permease"/>
    <property type="match status" value="1"/>
</dbReference>
<feature type="transmembrane region" description="Helical" evidence="7">
    <location>
        <begin position="932"/>
        <end position="958"/>
    </location>
</feature>
<feature type="transmembrane region" description="Helical" evidence="7">
    <location>
        <begin position="663"/>
        <end position="686"/>
    </location>
</feature>
<dbReference type="Pfam" id="PF03105">
    <property type="entry name" value="SPX"/>
    <property type="match status" value="1"/>
</dbReference>
<keyword evidence="5 7" id="KW-0472">Membrane</keyword>
<dbReference type="OrthoDB" id="10260443at2759"/>
<proteinExistence type="predicted"/>
<feature type="compositionally biased region" description="Polar residues" evidence="6">
    <location>
        <begin position="96"/>
        <end position="113"/>
    </location>
</feature>
<dbReference type="PANTHER" id="PTHR10283:SF92">
    <property type="entry name" value="LOW-AFFINITY PHOSPHATE TRANSPORTER PHO91"/>
    <property type="match status" value="1"/>
</dbReference>
<dbReference type="InterPro" id="IPR004331">
    <property type="entry name" value="SPX_dom"/>
</dbReference>
<evidence type="ECO:0000313" key="10">
    <source>
        <dbReference type="Proteomes" id="UP001150538"/>
    </source>
</evidence>
<protein>
    <submittedName>
        <fullName evidence="9">Low-affinity phosphate transporter</fullName>
    </submittedName>
</protein>
<dbReference type="EMBL" id="JANBPU010000170">
    <property type="protein sequence ID" value="KAJ1914957.1"/>
    <property type="molecule type" value="Genomic_DNA"/>
</dbReference>
<evidence type="ECO:0000313" key="9">
    <source>
        <dbReference type="EMBL" id="KAJ1914957.1"/>
    </source>
</evidence>